<evidence type="ECO:0000256" key="4">
    <source>
        <dbReference type="ARBA" id="ARBA00022942"/>
    </source>
</evidence>
<dbReference type="Gene3D" id="2.30.29.70">
    <property type="entry name" value="Proteasomal ubiquitin receptor Rpn13/ADRM1"/>
    <property type="match status" value="1"/>
</dbReference>
<keyword evidence="9" id="KW-0675">Receptor</keyword>
<evidence type="ECO:0000313" key="10">
    <source>
        <dbReference type="Proteomes" id="UP000054928"/>
    </source>
</evidence>
<evidence type="ECO:0000256" key="6">
    <source>
        <dbReference type="SAM" id="MobiDB-lite"/>
    </source>
</evidence>
<dbReference type="InterPro" id="IPR044868">
    <property type="entry name" value="Rpn13/ADRM1_Pru"/>
</dbReference>
<dbReference type="InterPro" id="IPR044867">
    <property type="entry name" value="DEUBAD_dom"/>
</dbReference>
<feature type="compositionally biased region" description="Low complexity" evidence="6">
    <location>
        <begin position="208"/>
        <end position="234"/>
    </location>
</feature>
<proteinExistence type="predicted"/>
<dbReference type="Pfam" id="PF16550">
    <property type="entry name" value="RPN13_C"/>
    <property type="match status" value="1"/>
</dbReference>
<feature type="domain" description="Pru" evidence="8">
    <location>
        <begin position="18"/>
        <end position="137"/>
    </location>
</feature>
<dbReference type="GO" id="GO:0061133">
    <property type="term" value="F:endopeptidase activator activity"/>
    <property type="evidence" value="ECO:0007669"/>
    <property type="project" value="TreeGrafter"/>
</dbReference>
<dbReference type="OMA" id="RSPQFMQ"/>
<dbReference type="GO" id="GO:0008541">
    <property type="term" value="C:proteasome regulatory particle, lid subcomplex"/>
    <property type="evidence" value="ECO:0007669"/>
    <property type="project" value="TreeGrafter"/>
</dbReference>
<keyword evidence="5" id="KW-0539">Nucleus</keyword>
<dbReference type="InterPro" id="IPR003903">
    <property type="entry name" value="UIM_dom"/>
</dbReference>
<evidence type="ECO:0000256" key="5">
    <source>
        <dbReference type="ARBA" id="ARBA00023242"/>
    </source>
</evidence>
<dbReference type="RefSeq" id="XP_024572725.1">
    <property type="nucleotide sequence ID" value="XM_024719901.1"/>
</dbReference>
<evidence type="ECO:0000256" key="3">
    <source>
        <dbReference type="ARBA" id="ARBA00022490"/>
    </source>
</evidence>
<sequence>MASSLFPQFGNVFAPSSAGRNELVSFNAGKMTAKPTANGKFVVTPQLEKGKVCLSRGDDQLLHFQWVDRQTGASPEDFIIFPDDAHFAKVETGRPDDRVYILQYKNSSRRFFFWMQNKDASRDQELVKKVNDCMNNAQAATSNEGGRGSGNNVQLDHNAIMQMLGAMGAGDGRAGVGGSGQAVQMSELQNILQNMGLPAGAQSVASSPATSAVSSSQASQNGGGSSAAATTASTQHEHDVASMEVDEMDEDELLRLAIEESMRDGGSTNASGGNAGADPANSSATHSTSSTPAPYAATAAPTSTNHGAGTLTTADLQRAMSSFQQFAQRKVVSMTKLLSADNLSMVLDDADCVRALLPHLPEGSQTPDELRATLRSPQFRQSIGSLASALQTGSFNTVMASFGLNCSAGADKLAAGDGVGVLLAAIQAWADLRDASIKTPVDRSNTSEQR</sequence>
<dbReference type="AlphaFoldDB" id="A0A0P1A6U7"/>
<evidence type="ECO:0000256" key="1">
    <source>
        <dbReference type="ARBA" id="ARBA00004123"/>
    </source>
</evidence>
<keyword evidence="3" id="KW-0963">Cytoplasm</keyword>
<dbReference type="PROSITE" id="PS51917">
    <property type="entry name" value="PRU"/>
    <property type="match status" value="1"/>
</dbReference>
<dbReference type="InterPro" id="IPR032368">
    <property type="entry name" value="RPN13_DEUBAD"/>
</dbReference>
<dbReference type="EMBL" id="CCYD01000193">
    <property type="protein sequence ID" value="CEG36356.1"/>
    <property type="molecule type" value="Genomic_DNA"/>
</dbReference>
<dbReference type="CDD" id="cd13314">
    <property type="entry name" value="PH_Rpn13"/>
    <property type="match status" value="1"/>
</dbReference>
<accession>A0A0P1A6U7</accession>
<dbReference type="GO" id="GO:0005737">
    <property type="term" value="C:cytoplasm"/>
    <property type="evidence" value="ECO:0007669"/>
    <property type="project" value="UniProtKB-SubCell"/>
</dbReference>
<dbReference type="InterPro" id="IPR038108">
    <property type="entry name" value="RPN13_DEUBAD_sf"/>
</dbReference>
<reference evidence="10" key="1">
    <citation type="submission" date="2014-09" db="EMBL/GenBank/DDBJ databases">
        <authorList>
            <person name="Sharma Rahul"/>
            <person name="Thines Marco"/>
        </authorList>
    </citation>
    <scope>NUCLEOTIDE SEQUENCE [LARGE SCALE GENOMIC DNA]</scope>
</reference>
<dbReference type="PANTHER" id="PTHR12225">
    <property type="entry name" value="ADHESION REGULATING MOLECULE 1 110 KDA CELL MEMBRANE GLYCOPROTEIN"/>
    <property type="match status" value="1"/>
</dbReference>
<evidence type="ECO:0000256" key="2">
    <source>
        <dbReference type="ARBA" id="ARBA00004496"/>
    </source>
</evidence>
<dbReference type="Pfam" id="PF04683">
    <property type="entry name" value="Rpn13_ADRM1_Pru"/>
    <property type="match status" value="1"/>
</dbReference>
<feature type="domain" description="DEUBAD" evidence="7">
    <location>
        <begin position="325"/>
        <end position="435"/>
    </location>
</feature>
<feature type="compositionally biased region" description="Low complexity" evidence="6">
    <location>
        <begin position="265"/>
        <end position="304"/>
    </location>
</feature>
<dbReference type="GO" id="GO:0070628">
    <property type="term" value="F:proteasome binding"/>
    <property type="evidence" value="ECO:0007669"/>
    <property type="project" value="TreeGrafter"/>
</dbReference>
<dbReference type="FunFam" id="2.30.29.70:FF:000005">
    <property type="entry name" value="Proteasomal ubiquitin receptor ADRM1"/>
    <property type="match status" value="1"/>
</dbReference>
<organism evidence="9 10">
    <name type="scientific">Plasmopara halstedii</name>
    <name type="common">Downy mildew of sunflower</name>
    <dbReference type="NCBI Taxonomy" id="4781"/>
    <lineage>
        <taxon>Eukaryota</taxon>
        <taxon>Sar</taxon>
        <taxon>Stramenopiles</taxon>
        <taxon>Oomycota</taxon>
        <taxon>Peronosporomycetes</taxon>
        <taxon>Peronosporales</taxon>
        <taxon>Peronosporaceae</taxon>
        <taxon>Plasmopara</taxon>
    </lineage>
</organism>
<dbReference type="PROSITE" id="PS50330">
    <property type="entry name" value="UIM"/>
    <property type="match status" value="1"/>
</dbReference>
<dbReference type="PANTHER" id="PTHR12225:SF0">
    <property type="entry name" value="PROTEASOMAL UBIQUITIN RECEPTOR ADRM1"/>
    <property type="match status" value="1"/>
</dbReference>
<dbReference type="InterPro" id="IPR006773">
    <property type="entry name" value="Rpn13/ADRM1"/>
</dbReference>
<dbReference type="PROSITE" id="PS51916">
    <property type="entry name" value="DEUBAD"/>
    <property type="match status" value="1"/>
</dbReference>
<protein>
    <submittedName>
        <fullName evidence="9">Proteasomal ubiquitin receptor adrm1-like protein</fullName>
    </submittedName>
</protein>
<dbReference type="Gene3D" id="1.10.2020.20">
    <property type="match status" value="1"/>
</dbReference>
<evidence type="ECO:0000259" key="7">
    <source>
        <dbReference type="PROSITE" id="PS51916"/>
    </source>
</evidence>
<dbReference type="STRING" id="4781.A0A0P1A6U7"/>
<feature type="region of interest" description="Disordered" evidence="6">
    <location>
        <begin position="263"/>
        <end position="309"/>
    </location>
</feature>
<dbReference type="Proteomes" id="UP000054928">
    <property type="component" value="Unassembled WGS sequence"/>
</dbReference>
<dbReference type="GO" id="GO:0005634">
    <property type="term" value="C:nucleus"/>
    <property type="evidence" value="ECO:0007669"/>
    <property type="project" value="UniProtKB-SubCell"/>
</dbReference>
<dbReference type="InterPro" id="IPR038633">
    <property type="entry name" value="Rpn13/ADRM1_Pru_sf"/>
</dbReference>
<feature type="region of interest" description="Disordered" evidence="6">
    <location>
        <begin position="208"/>
        <end position="247"/>
    </location>
</feature>
<keyword evidence="4" id="KW-0647">Proteasome</keyword>
<name>A0A0P1A6U7_PLAHL</name>
<comment type="subcellular location">
    <subcellularLocation>
        <location evidence="2">Cytoplasm</location>
    </subcellularLocation>
    <subcellularLocation>
        <location evidence="1">Nucleus</location>
    </subcellularLocation>
</comment>
<keyword evidence="10" id="KW-1185">Reference proteome</keyword>
<evidence type="ECO:0000313" key="9">
    <source>
        <dbReference type="EMBL" id="CEG36356.1"/>
    </source>
</evidence>
<dbReference type="GeneID" id="36397501"/>
<evidence type="ECO:0000259" key="8">
    <source>
        <dbReference type="PROSITE" id="PS51917"/>
    </source>
</evidence>
<dbReference type="OrthoDB" id="340431at2759"/>